<reference evidence="1" key="1">
    <citation type="submission" date="2006-10" db="EMBL/GenBank/DDBJ databases">
        <title>Complete sequence of Solibacter usitatus Ellin6076.</title>
        <authorList>
            <consortium name="US DOE Joint Genome Institute"/>
            <person name="Copeland A."/>
            <person name="Lucas S."/>
            <person name="Lapidus A."/>
            <person name="Barry K."/>
            <person name="Detter J.C."/>
            <person name="Glavina del Rio T."/>
            <person name="Hammon N."/>
            <person name="Israni S."/>
            <person name="Dalin E."/>
            <person name="Tice H."/>
            <person name="Pitluck S."/>
            <person name="Thompson L.S."/>
            <person name="Brettin T."/>
            <person name="Bruce D."/>
            <person name="Han C."/>
            <person name="Tapia R."/>
            <person name="Gilna P."/>
            <person name="Schmutz J."/>
            <person name="Larimer F."/>
            <person name="Land M."/>
            <person name="Hauser L."/>
            <person name="Kyrpides N."/>
            <person name="Mikhailova N."/>
            <person name="Janssen P.H."/>
            <person name="Kuske C.R."/>
            <person name="Richardson P."/>
        </authorList>
    </citation>
    <scope>NUCLEOTIDE SEQUENCE</scope>
    <source>
        <strain evidence="1">Ellin6076</strain>
    </source>
</reference>
<dbReference type="InParanoid" id="Q01XC5"/>
<organism evidence="1">
    <name type="scientific">Solibacter usitatus (strain Ellin6076)</name>
    <dbReference type="NCBI Taxonomy" id="234267"/>
    <lineage>
        <taxon>Bacteria</taxon>
        <taxon>Pseudomonadati</taxon>
        <taxon>Acidobacteriota</taxon>
        <taxon>Terriglobia</taxon>
        <taxon>Bryobacterales</taxon>
        <taxon>Solibacteraceae</taxon>
        <taxon>Candidatus Solibacter</taxon>
    </lineage>
</organism>
<accession>Q01XC5</accession>
<evidence type="ECO:0000313" key="1">
    <source>
        <dbReference type="EMBL" id="ABJ85690.1"/>
    </source>
</evidence>
<protein>
    <submittedName>
        <fullName evidence="1">Uncharacterized protein</fullName>
    </submittedName>
</protein>
<proteinExistence type="predicted"/>
<dbReference type="HOGENOM" id="CLU_1383374_0_0_0"/>
<gene>
    <name evidence="1" type="ordered locus">Acid_4731</name>
</gene>
<dbReference type="OrthoDB" id="132864at2"/>
<sequence>MQNEVNEVLDLGVVLGQNQAFGLIAGRCSAAQAESIRRIRTEQLYKRVTEHWRDFCPQYLKMSGSQADNIIRLWEEFGAGYFEVAQLTRVSPETYRAIEPAVENGVLNLNGEQIELTLENSRRVAAAVAEVRRTLPAKPVAELSFSERVARLDRLCQELTQEFTAIPDISAEAFQTYRISLLNLYTVLHKMRAQFRY</sequence>
<name>Q01XC5_SOLUE</name>
<dbReference type="EMBL" id="CP000473">
    <property type="protein sequence ID" value="ABJ85690.1"/>
    <property type="molecule type" value="Genomic_DNA"/>
</dbReference>
<dbReference type="AlphaFoldDB" id="Q01XC5"/>
<dbReference type="KEGG" id="sus:Acid_4731"/>